<dbReference type="AlphaFoldDB" id="A0A7W9L3C1"/>
<comment type="caution">
    <text evidence="1">The sequence shown here is derived from an EMBL/GenBank/DDBJ whole genome shotgun (WGS) entry which is preliminary data.</text>
</comment>
<gene>
    <name evidence="1" type="ORF">GGQ63_003430</name>
</gene>
<evidence type="ECO:0000313" key="2">
    <source>
        <dbReference type="Proteomes" id="UP000523821"/>
    </source>
</evidence>
<name>A0A7W9L3C1_9HYPH</name>
<reference evidence="1 2" key="1">
    <citation type="submission" date="2020-08" db="EMBL/GenBank/DDBJ databases">
        <title>Genomic Encyclopedia of Type Strains, Phase IV (KMG-IV): sequencing the most valuable type-strain genomes for metagenomic binning, comparative biology and taxonomic classification.</title>
        <authorList>
            <person name="Goeker M."/>
        </authorList>
    </citation>
    <scope>NUCLEOTIDE SEQUENCE [LARGE SCALE GENOMIC DNA]</scope>
    <source>
        <strain evidence="1 2">DSM 16268</strain>
    </source>
</reference>
<dbReference type="RefSeq" id="WP_183857803.1">
    <property type="nucleotide sequence ID" value="NZ_JACHOO010000008.1"/>
</dbReference>
<dbReference type="InterPro" id="IPR045720">
    <property type="entry name" value="DUF6074"/>
</dbReference>
<sequence length="82" mass="9490">MSAVVPFPRTRDRRFIRRHALRMAESAPSTAEKLLAHQLRIQTDTMRKRGIDERLIEQERRAIEGAIRGELWRVVLTPEGAA</sequence>
<dbReference type="EMBL" id="JACHOO010000008">
    <property type="protein sequence ID" value="MBB5754344.1"/>
    <property type="molecule type" value="Genomic_DNA"/>
</dbReference>
<organism evidence="1 2">
    <name type="scientific">Prosthecomicrobium pneumaticum</name>
    <dbReference type="NCBI Taxonomy" id="81895"/>
    <lineage>
        <taxon>Bacteria</taxon>
        <taxon>Pseudomonadati</taxon>
        <taxon>Pseudomonadota</taxon>
        <taxon>Alphaproteobacteria</taxon>
        <taxon>Hyphomicrobiales</taxon>
        <taxon>Kaistiaceae</taxon>
        <taxon>Prosthecomicrobium</taxon>
    </lineage>
</organism>
<proteinExistence type="predicted"/>
<evidence type="ECO:0000313" key="1">
    <source>
        <dbReference type="EMBL" id="MBB5754344.1"/>
    </source>
</evidence>
<dbReference type="Pfam" id="PF19551">
    <property type="entry name" value="DUF6074"/>
    <property type="match status" value="1"/>
</dbReference>
<dbReference type="Proteomes" id="UP000523821">
    <property type="component" value="Unassembled WGS sequence"/>
</dbReference>
<protein>
    <submittedName>
        <fullName evidence="1">Uncharacterized protein</fullName>
    </submittedName>
</protein>
<accession>A0A7W9L3C1</accession>
<keyword evidence="2" id="KW-1185">Reference proteome</keyword>